<dbReference type="KEGG" id="tet:TTHERM_000414192"/>
<dbReference type="EMBL" id="GG662856">
    <property type="protein sequence ID" value="EWS76606.1"/>
    <property type="molecule type" value="Genomic_DNA"/>
</dbReference>
<dbReference type="RefSeq" id="XP_012650892.1">
    <property type="nucleotide sequence ID" value="XM_012795438.1"/>
</dbReference>
<proteinExistence type="predicted"/>
<dbReference type="InParanoid" id="W7XKK2"/>
<organism evidence="1 2">
    <name type="scientific">Tetrahymena thermophila (strain SB210)</name>
    <dbReference type="NCBI Taxonomy" id="312017"/>
    <lineage>
        <taxon>Eukaryota</taxon>
        <taxon>Sar</taxon>
        <taxon>Alveolata</taxon>
        <taxon>Ciliophora</taxon>
        <taxon>Intramacronucleata</taxon>
        <taxon>Oligohymenophorea</taxon>
        <taxon>Hymenostomatida</taxon>
        <taxon>Tetrahymenina</taxon>
        <taxon>Tetrahymenidae</taxon>
        <taxon>Tetrahymena</taxon>
    </lineage>
</organism>
<accession>W7XKK2</accession>
<keyword evidence="2" id="KW-1185">Reference proteome</keyword>
<protein>
    <submittedName>
        <fullName evidence="1">Uncharacterized protein</fullName>
    </submittedName>
</protein>
<name>W7XKK2_TETTS</name>
<sequence>MNKTFILVNQQAKQIAFYEINNNNLTSVTNIQDNYQQILIQQNNVIYSFNNSIVSNPISVSNFSQNNILKLGTTKISYMIKLSSDNSKQIDDRFEEINQSNYYDTSDESLVFIIQNEEKTIYIIDTTHFNVISFTQIDYQIVNVVIDRNRRIIFCVSNISKTYIFDFNLKLLSQIQNPCLINAKIYFDGQLIYSVCPNSVYFYNSLTLAKQSFQINSGFNSIDYIKSFNQQNTFLLIQQDSVYIIQFQQNNNSFKILFQKNKQKINIQSASIIFDNNNQKYFQIQGISWSDVIYYLIPYQPQSECTANLLSQNSYMISQQIQSIQQNAYSSNQTVSQVQIQFQNDQEIHKITNLINQKIQIETYH</sequence>
<evidence type="ECO:0000313" key="1">
    <source>
        <dbReference type="EMBL" id="EWS76606.1"/>
    </source>
</evidence>
<gene>
    <name evidence="1" type="ORF">TTHERM_000414192</name>
</gene>
<evidence type="ECO:0000313" key="2">
    <source>
        <dbReference type="Proteomes" id="UP000009168"/>
    </source>
</evidence>
<dbReference type="Proteomes" id="UP000009168">
    <property type="component" value="Unassembled WGS sequence"/>
</dbReference>
<dbReference type="SUPFAM" id="SSF82171">
    <property type="entry name" value="DPP6 N-terminal domain-like"/>
    <property type="match status" value="1"/>
</dbReference>
<dbReference type="AlphaFoldDB" id="W7XKK2"/>
<dbReference type="GeneID" id="24438822"/>
<reference evidence="2" key="1">
    <citation type="journal article" date="2006" name="PLoS Biol.">
        <title>Macronuclear genome sequence of the ciliate Tetrahymena thermophila, a model eukaryote.</title>
        <authorList>
            <person name="Eisen J.A."/>
            <person name="Coyne R.S."/>
            <person name="Wu M."/>
            <person name="Wu D."/>
            <person name="Thiagarajan M."/>
            <person name="Wortman J.R."/>
            <person name="Badger J.H."/>
            <person name="Ren Q."/>
            <person name="Amedeo P."/>
            <person name="Jones K.M."/>
            <person name="Tallon L.J."/>
            <person name="Delcher A.L."/>
            <person name="Salzberg S.L."/>
            <person name="Silva J.C."/>
            <person name="Haas B.J."/>
            <person name="Majoros W.H."/>
            <person name="Farzad M."/>
            <person name="Carlton J.M."/>
            <person name="Smith R.K. Jr."/>
            <person name="Garg J."/>
            <person name="Pearlman R.E."/>
            <person name="Karrer K.M."/>
            <person name="Sun L."/>
            <person name="Manning G."/>
            <person name="Elde N.C."/>
            <person name="Turkewitz A.P."/>
            <person name="Asai D.J."/>
            <person name="Wilkes D.E."/>
            <person name="Wang Y."/>
            <person name="Cai H."/>
            <person name="Collins K."/>
            <person name="Stewart B.A."/>
            <person name="Lee S.R."/>
            <person name="Wilamowska K."/>
            <person name="Weinberg Z."/>
            <person name="Ruzzo W.L."/>
            <person name="Wloga D."/>
            <person name="Gaertig J."/>
            <person name="Frankel J."/>
            <person name="Tsao C.-C."/>
            <person name="Gorovsky M.A."/>
            <person name="Keeling P.J."/>
            <person name="Waller R.F."/>
            <person name="Patron N.J."/>
            <person name="Cherry J.M."/>
            <person name="Stover N.A."/>
            <person name="Krieger C.J."/>
            <person name="del Toro C."/>
            <person name="Ryder H.F."/>
            <person name="Williamson S.C."/>
            <person name="Barbeau R.A."/>
            <person name="Hamilton E.P."/>
            <person name="Orias E."/>
        </authorList>
    </citation>
    <scope>NUCLEOTIDE SEQUENCE [LARGE SCALE GENOMIC DNA]</scope>
    <source>
        <strain evidence="2">SB210</strain>
    </source>
</reference>